<organism evidence="17 18">
    <name type="scientific">Paenibacillus mucilaginosus K02</name>
    <dbReference type="NCBI Taxonomy" id="997761"/>
    <lineage>
        <taxon>Bacteria</taxon>
        <taxon>Bacillati</taxon>
        <taxon>Bacillota</taxon>
        <taxon>Bacilli</taxon>
        <taxon>Bacillales</taxon>
        <taxon>Paenibacillaceae</taxon>
        <taxon>Paenibacillus</taxon>
    </lineage>
</organism>
<dbReference type="SUPFAM" id="SSF55326">
    <property type="entry name" value="PurM N-terminal domain-like"/>
    <property type="match status" value="1"/>
</dbReference>
<feature type="domain" description="PurM-like C-terminal" evidence="16">
    <location>
        <begin position="174"/>
        <end position="335"/>
    </location>
</feature>
<dbReference type="InterPro" id="IPR010918">
    <property type="entry name" value="PurM-like_C_dom"/>
</dbReference>
<dbReference type="HOGENOM" id="CLU_047116_0_0_9"/>
<evidence type="ECO:0000256" key="5">
    <source>
        <dbReference type="ARBA" id="ARBA00020367"/>
    </source>
</evidence>
<keyword evidence="10" id="KW-0067">ATP-binding</keyword>
<dbReference type="RefSeq" id="WP_014651202.1">
    <property type="nucleotide sequence ID" value="NC_017672.3"/>
</dbReference>
<dbReference type="GO" id="GO:0005524">
    <property type="term" value="F:ATP binding"/>
    <property type="evidence" value="ECO:0007669"/>
    <property type="project" value="UniProtKB-KW"/>
</dbReference>
<dbReference type="GO" id="GO:0046084">
    <property type="term" value="P:adenine biosynthetic process"/>
    <property type="evidence" value="ECO:0007669"/>
    <property type="project" value="TreeGrafter"/>
</dbReference>
<feature type="domain" description="PurM-like N-terminal" evidence="15">
    <location>
        <begin position="72"/>
        <end position="162"/>
    </location>
</feature>
<dbReference type="GO" id="GO:0004637">
    <property type="term" value="F:phosphoribosylamine-glycine ligase activity"/>
    <property type="evidence" value="ECO:0007669"/>
    <property type="project" value="TreeGrafter"/>
</dbReference>
<dbReference type="EC" id="6.3.3.1" evidence="4"/>
<protein>
    <recommendedName>
        <fullName evidence="5">Phosphoribosylformylglycinamidine cyclo-ligase</fullName>
        <ecNumber evidence="4">6.3.3.1</ecNumber>
    </recommendedName>
    <alternativeName>
        <fullName evidence="12">AIR synthase</fullName>
    </alternativeName>
    <alternativeName>
        <fullName evidence="13">AIRS</fullName>
    </alternativeName>
    <alternativeName>
        <fullName evidence="11">Phosphoribosyl-aminoimidazole synthetase</fullName>
    </alternativeName>
</protein>
<dbReference type="InterPro" id="IPR016188">
    <property type="entry name" value="PurM-like_N"/>
</dbReference>
<dbReference type="Pfam" id="PF00586">
    <property type="entry name" value="AIRS"/>
    <property type="match status" value="1"/>
</dbReference>
<dbReference type="Gene3D" id="3.30.1330.10">
    <property type="entry name" value="PurM-like, N-terminal domain"/>
    <property type="match status" value="1"/>
</dbReference>
<keyword evidence="6" id="KW-0963">Cytoplasm</keyword>
<accession>I0BK69</accession>
<evidence type="ECO:0000256" key="8">
    <source>
        <dbReference type="ARBA" id="ARBA00022741"/>
    </source>
</evidence>
<comment type="similarity">
    <text evidence="3">Belongs to the AIR synthase family.</text>
</comment>
<name>I0BK69_9BACL</name>
<dbReference type="EMBL" id="CP003422">
    <property type="protein sequence ID" value="AFH62766.1"/>
    <property type="molecule type" value="Genomic_DNA"/>
</dbReference>
<evidence type="ECO:0000313" key="17">
    <source>
        <dbReference type="EMBL" id="AFH62766.1"/>
    </source>
</evidence>
<dbReference type="KEGG" id="pmw:B2K_18930"/>
<dbReference type="PANTHER" id="PTHR10520:SF12">
    <property type="entry name" value="TRIFUNCTIONAL PURINE BIOSYNTHETIC PROTEIN ADENOSINE-3"/>
    <property type="match status" value="1"/>
</dbReference>
<evidence type="ECO:0000256" key="14">
    <source>
        <dbReference type="ARBA" id="ARBA00049057"/>
    </source>
</evidence>
<dbReference type="CDD" id="cd02196">
    <property type="entry name" value="PurM"/>
    <property type="match status" value="1"/>
</dbReference>
<dbReference type="FunFam" id="3.90.650.10:FF:000011">
    <property type="entry name" value="Phosphoribosylformylglycinamidine cyclo-ligase"/>
    <property type="match status" value="1"/>
</dbReference>
<gene>
    <name evidence="17" type="ORF">B2K_18930</name>
</gene>
<dbReference type="AlphaFoldDB" id="I0BK69"/>
<comment type="catalytic activity">
    <reaction evidence="14">
        <text>2-formamido-N(1)-(5-O-phospho-beta-D-ribosyl)acetamidine + ATP = 5-amino-1-(5-phospho-beta-D-ribosyl)imidazole + ADP + phosphate + H(+)</text>
        <dbReference type="Rhea" id="RHEA:23032"/>
        <dbReference type="ChEBI" id="CHEBI:15378"/>
        <dbReference type="ChEBI" id="CHEBI:30616"/>
        <dbReference type="ChEBI" id="CHEBI:43474"/>
        <dbReference type="ChEBI" id="CHEBI:137981"/>
        <dbReference type="ChEBI" id="CHEBI:147287"/>
        <dbReference type="ChEBI" id="CHEBI:456216"/>
        <dbReference type="EC" id="6.3.3.1"/>
    </reaction>
</comment>
<dbReference type="InterPro" id="IPR004733">
    <property type="entry name" value="PurM_cligase"/>
</dbReference>
<dbReference type="OrthoDB" id="2533305at2"/>
<evidence type="ECO:0000256" key="9">
    <source>
        <dbReference type="ARBA" id="ARBA00022755"/>
    </source>
</evidence>
<keyword evidence="9" id="KW-0658">Purine biosynthesis</keyword>
<dbReference type="InterPro" id="IPR036676">
    <property type="entry name" value="PurM-like_C_sf"/>
</dbReference>
<dbReference type="UniPathway" id="UPA00074">
    <property type="reaction ID" value="UER00129"/>
</dbReference>
<dbReference type="NCBIfam" id="TIGR00878">
    <property type="entry name" value="purM"/>
    <property type="match status" value="1"/>
</dbReference>
<evidence type="ECO:0000256" key="11">
    <source>
        <dbReference type="ARBA" id="ARBA00031908"/>
    </source>
</evidence>
<dbReference type="Proteomes" id="UP000007392">
    <property type="component" value="Chromosome"/>
</dbReference>
<reference evidence="17 18" key="1">
    <citation type="submission" date="2013-06" db="EMBL/GenBank/DDBJ databases">
        <title>Complete genome sequence of Paenibacillus mucilaginosus K02.</title>
        <authorList>
            <person name="Xiao B."/>
            <person name="Sun L."/>
            <person name="Xiao L."/>
            <person name="Lian B."/>
        </authorList>
    </citation>
    <scope>NUCLEOTIDE SEQUENCE [LARGE SCALE GENOMIC DNA]</scope>
    <source>
        <strain evidence="17 18">K02</strain>
    </source>
</reference>
<evidence type="ECO:0000259" key="15">
    <source>
        <dbReference type="Pfam" id="PF00586"/>
    </source>
</evidence>
<dbReference type="GO" id="GO:0005829">
    <property type="term" value="C:cytosol"/>
    <property type="evidence" value="ECO:0007669"/>
    <property type="project" value="TreeGrafter"/>
</dbReference>
<dbReference type="PANTHER" id="PTHR10520">
    <property type="entry name" value="TRIFUNCTIONAL PURINE BIOSYNTHETIC PROTEIN ADENOSINE-3-RELATED"/>
    <property type="match status" value="1"/>
</dbReference>
<keyword evidence="7" id="KW-0436">Ligase</keyword>
<comment type="pathway">
    <text evidence="2">Purine metabolism; IMP biosynthesis via de novo pathway; 5-amino-1-(5-phospho-D-ribosyl)imidazole from N(2)-formyl-N(1)-(5-phospho-D-ribosyl)glycinamide: step 2/2.</text>
</comment>
<evidence type="ECO:0000256" key="6">
    <source>
        <dbReference type="ARBA" id="ARBA00022490"/>
    </source>
</evidence>
<sequence>MNEQFTYEKTGVNIQNADEIKREMARSMDTKDSRVLNRTGAFASLFEANFEGIKNPVLVLKAEEPGSKQLLAFQNNKLNNICYDLINHLINDIIVMGAKPEVVLDIILCGKMEKEVVVQIVDAISKACKEQDCSLVGGETSEQPKVLNEGTYMLNASVLGVVDKEKIIDGSKIEVGDVVLALPSNGLHTNGYTLVRKLMEEKPEILNETINGESFIDAILTPHKCYYQTLKGLFAVDELHGLAHITGGGIEGNLNRILPSGTSAKIDLGKLKILPIFELIKRYGNVPDFDMMRTFNMGVGITLVAKSSIVGQIQEHLAKNGCESYVLGEIVSGDQNVLLEGCLNYSIY</sequence>
<evidence type="ECO:0000259" key="16">
    <source>
        <dbReference type="Pfam" id="PF02769"/>
    </source>
</evidence>
<evidence type="ECO:0000256" key="4">
    <source>
        <dbReference type="ARBA" id="ARBA00013047"/>
    </source>
</evidence>
<dbReference type="GO" id="GO:0006189">
    <property type="term" value="P:'de novo' IMP biosynthetic process"/>
    <property type="evidence" value="ECO:0007669"/>
    <property type="project" value="UniProtKB-UniPathway"/>
</dbReference>
<dbReference type="GO" id="GO:0004641">
    <property type="term" value="F:phosphoribosylformylglycinamidine cyclo-ligase activity"/>
    <property type="evidence" value="ECO:0007669"/>
    <property type="project" value="UniProtKB-EC"/>
</dbReference>
<evidence type="ECO:0000313" key="18">
    <source>
        <dbReference type="Proteomes" id="UP000007392"/>
    </source>
</evidence>
<evidence type="ECO:0000256" key="2">
    <source>
        <dbReference type="ARBA" id="ARBA00004686"/>
    </source>
</evidence>
<evidence type="ECO:0000256" key="7">
    <source>
        <dbReference type="ARBA" id="ARBA00022598"/>
    </source>
</evidence>
<evidence type="ECO:0000256" key="1">
    <source>
        <dbReference type="ARBA" id="ARBA00004496"/>
    </source>
</evidence>
<dbReference type="Gene3D" id="3.90.650.10">
    <property type="entry name" value="PurM-like C-terminal domain"/>
    <property type="match status" value="1"/>
</dbReference>
<dbReference type="InterPro" id="IPR036921">
    <property type="entry name" value="PurM-like_N_sf"/>
</dbReference>
<dbReference type="SUPFAM" id="SSF56042">
    <property type="entry name" value="PurM C-terminal domain-like"/>
    <property type="match status" value="1"/>
</dbReference>
<evidence type="ECO:0000256" key="12">
    <source>
        <dbReference type="ARBA" id="ARBA00032931"/>
    </source>
</evidence>
<dbReference type="Pfam" id="PF02769">
    <property type="entry name" value="AIRS_C"/>
    <property type="match status" value="1"/>
</dbReference>
<keyword evidence="8" id="KW-0547">Nucleotide-binding</keyword>
<evidence type="ECO:0000256" key="13">
    <source>
        <dbReference type="ARBA" id="ARBA00033093"/>
    </source>
</evidence>
<dbReference type="PATRIC" id="fig|997761.3.peg.3725"/>
<evidence type="ECO:0000256" key="10">
    <source>
        <dbReference type="ARBA" id="ARBA00022840"/>
    </source>
</evidence>
<comment type="subcellular location">
    <subcellularLocation>
        <location evidence="1">Cytoplasm</location>
    </subcellularLocation>
</comment>
<proteinExistence type="inferred from homology"/>
<evidence type="ECO:0000256" key="3">
    <source>
        <dbReference type="ARBA" id="ARBA00010280"/>
    </source>
</evidence>